<dbReference type="Proteomes" id="UP001209854">
    <property type="component" value="Unassembled WGS sequence"/>
</dbReference>
<evidence type="ECO:0000256" key="3">
    <source>
        <dbReference type="ARBA" id="ARBA00023136"/>
    </source>
</evidence>
<dbReference type="Gene3D" id="3.40.1580.20">
    <property type="entry name" value="Syd protein"/>
    <property type="match status" value="1"/>
</dbReference>
<dbReference type="InterPro" id="IPR009948">
    <property type="entry name" value="Syd"/>
</dbReference>
<evidence type="ECO:0000256" key="1">
    <source>
        <dbReference type="ARBA" id="ARBA00022475"/>
    </source>
</evidence>
<keyword evidence="2 4" id="KW-0997">Cell inner membrane</keyword>
<comment type="subcellular location">
    <subcellularLocation>
        <location evidence="4">Cell inner membrane</location>
        <topology evidence="4">Peripheral membrane protein</topology>
        <orientation evidence="4">Cytoplasmic side</orientation>
    </subcellularLocation>
    <text evidence="4">Loosely associated with the cytoplasmic side of the inner membrane, probably via SecY.</text>
</comment>
<protein>
    <recommendedName>
        <fullName evidence="4">Protein Syd</fullName>
    </recommendedName>
</protein>
<comment type="caution">
    <text evidence="6">The sequence shown here is derived from an EMBL/GenBank/DDBJ whole genome shotgun (WGS) entry which is preliminary data.</text>
</comment>
<dbReference type="RefSeq" id="WP_262564325.1">
    <property type="nucleotide sequence ID" value="NZ_JAPFCC010000001.1"/>
</dbReference>
<dbReference type="EMBL" id="JAPFCC010000001">
    <property type="protein sequence ID" value="MCW7554575.1"/>
    <property type="molecule type" value="Genomic_DNA"/>
</dbReference>
<dbReference type="NCBIfam" id="NF003439">
    <property type="entry name" value="PRK04968.1"/>
    <property type="match status" value="1"/>
</dbReference>
<dbReference type="Pfam" id="PF07348">
    <property type="entry name" value="Syd"/>
    <property type="match status" value="1"/>
</dbReference>
<organism evidence="6 7">
    <name type="scientific">Endozoicomonas gorgoniicola</name>
    <dbReference type="NCBI Taxonomy" id="1234144"/>
    <lineage>
        <taxon>Bacteria</taxon>
        <taxon>Pseudomonadati</taxon>
        <taxon>Pseudomonadota</taxon>
        <taxon>Gammaproteobacteria</taxon>
        <taxon>Oceanospirillales</taxon>
        <taxon>Endozoicomonadaceae</taxon>
        <taxon>Endozoicomonas</taxon>
    </lineage>
</organism>
<proteinExistence type="inferred from homology"/>
<feature type="region of interest" description="Disordered" evidence="5">
    <location>
        <begin position="20"/>
        <end position="40"/>
    </location>
</feature>
<sequence length="186" mass="21339">MNASRSDLISALQQFHRRHFQSYQQQHHQPPTVEHDSDWPSPCEQGEVKNGETAHWQPVPCEPPLDFANIEQALELELHPDIKTYFGSFFCANLAAQASDGKLELLFPWSPEDFERLQENMLGHVWMKRQLRQQETVFFAVTDIDDVILSVVNSTGEIWAEKVGKKPHRKIAGSMTEFITSLEPVV</sequence>
<evidence type="ECO:0000256" key="4">
    <source>
        <dbReference type="HAMAP-Rule" id="MF_01104"/>
    </source>
</evidence>
<keyword evidence="3 4" id="KW-0472">Membrane</keyword>
<comment type="function">
    <text evidence="4">Interacts with the SecY protein in vivo. May bind preferentially to an uncomplexed state of SecY, thus functioning either as a chelating agent for excess SecY in the cell or as a regulatory factor that negatively controls the translocase function.</text>
</comment>
<evidence type="ECO:0000256" key="2">
    <source>
        <dbReference type="ARBA" id="ARBA00022519"/>
    </source>
</evidence>
<comment type="similarity">
    <text evidence="4">Belongs to the Syd family.</text>
</comment>
<evidence type="ECO:0000256" key="5">
    <source>
        <dbReference type="SAM" id="MobiDB-lite"/>
    </source>
</evidence>
<dbReference type="HAMAP" id="MF_01104">
    <property type="entry name" value="Syd"/>
    <property type="match status" value="1"/>
</dbReference>
<dbReference type="CDD" id="cd16323">
    <property type="entry name" value="Syd"/>
    <property type="match status" value="1"/>
</dbReference>
<gene>
    <name evidence="4 6" type="primary">syd</name>
    <name evidence="6" type="ORF">NX722_18520</name>
</gene>
<evidence type="ECO:0000313" key="7">
    <source>
        <dbReference type="Proteomes" id="UP001209854"/>
    </source>
</evidence>
<keyword evidence="7" id="KW-1185">Reference proteome</keyword>
<keyword evidence="1 4" id="KW-1003">Cell membrane</keyword>
<accession>A0ABT3MYX8</accession>
<name>A0ABT3MYX8_9GAMM</name>
<reference evidence="6 7" key="1">
    <citation type="submission" date="2022-10" db="EMBL/GenBank/DDBJ databases">
        <title>High-quality genome sequences of two octocoral-associated bacteria, Endozoicomonas euniceicola EF212 and Endozoicomonas gorgoniicola PS125.</title>
        <authorList>
            <person name="Chiou Y.-J."/>
            <person name="Chen Y.-H."/>
        </authorList>
    </citation>
    <scope>NUCLEOTIDE SEQUENCE [LARGE SCALE GENOMIC DNA]</scope>
    <source>
        <strain evidence="6 7">PS125</strain>
    </source>
</reference>
<dbReference type="InterPro" id="IPR038228">
    <property type="entry name" value="Syd_sf"/>
</dbReference>
<evidence type="ECO:0000313" key="6">
    <source>
        <dbReference type="EMBL" id="MCW7554575.1"/>
    </source>
</evidence>